<sequence>MATDGAPPREGLAAAPSMTGGPAYPSASPLWRTCFGGEGAWRPGGARGDAGARAGHRVTMVIDKGTPLGYFLDLLEVAAPHVRFWKLAFGSALLYEPEQVRARVERARQRGVEVYAGGTLLEIARTMGDAGATLEQMARLGLRWVEISDGTFPLTPDRRAALIGQALDHGFAVITEVGSKDPSHRFMPEAAAAQVEADLDAGACFVLVEARDSGQGIGVYDPQGRLDRRVWQALWERLSRPDRVIWEAPRADQQRELMSLLGPDVNLGNVQVGDVLTLASMRWGLRSDTIRVWTAGRDGSTGDGQAGRRRVDGALRQG</sequence>
<accession>A0ABZ1BRY8</accession>
<dbReference type="RefSeq" id="WP_324669963.1">
    <property type="nucleotide sequence ID" value="NZ_CP141614.1"/>
</dbReference>
<dbReference type="InterPro" id="IPR036112">
    <property type="entry name" value="ComA_synth_sf"/>
</dbReference>
<evidence type="ECO:0000313" key="3">
    <source>
        <dbReference type="EMBL" id="WRP15557.1"/>
    </source>
</evidence>
<evidence type="ECO:0000256" key="1">
    <source>
        <dbReference type="ARBA" id="ARBA00010424"/>
    </source>
</evidence>
<proteinExistence type="inferred from homology"/>
<reference evidence="4" key="1">
    <citation type="submission" date="2023-12" db="EMBL/GenBank/DDBJ databases">
        <title>Novel isolates from deep terrestrial aquifers shed light on the physiology and ecology of the class Limnochordia.</title>
        <authorList>
            <person name="Karnachuk O.V."/>
            <person name="Lukina A.P."/>
            <person name="Avakyan M.R."/>
            <person name="Kadnikov V."/>
            <person name="Begmatov S."/>
            <person name="Beletsky A.V."/>
            <person name="Mardanov A.V."/>
            <person name="Ravin N.V."/>
        </authorList>
    </citation>
    <scope>NUCLEOTIDE SEQUENCE [LARGE SCALE GENOMIC DNA]</scope>
    <source>
        <strain evidence="4">LN</strain>
    </source>
</reference>
<feature type="compositionally biased region" description="Basic and acidic residues" evidence="2">
    <location>
        <begin position="309"/>
        <end position="318"/>
    </location>
</feature>
<dbReference type="EMBL" id="CP141614">
    <property type="protein sequence ID" value="WRP15557.1"/>
    <property type="molecule type" value="Genomic_DNA"/>
</dbReference>
<gene>
    <name evidence="3" type="ORF">VLY81_05165</name>
</gene>
<organism evidence="3 4">
    <name type="scientific">Geochorda subterranea</name>
    <dbReference type="NCBI Taxonomy" id="3109564"/>
    <lineage>
        <taxon>Bacteria</taxon>
        <taxon>Bacillati</taxon>
        <taxon>Bacillota</taxon>
        <taxon>Limnochordia</taxon>
        <taxon>Limnochordales</taxon>
        <taxon>Geochordaceae</taxon>
        <taxon>Geochorda</taxon>
    </lineage>
</organism>
<dbReference type="Gene3D" id="3.20.20.70">
    <property type="entry name" value="Aldolase class I"/>
    <property type="match status" value="1"/>
</dbReference>
<dbReference type="Pfam" id="PF02679">
    <property type="entry name" value="ComA"/>
    <property type="match status" value="1"/>
</dbReference>
<name>A0ABZ1BRY8_9FIRM</name>
<dbReference type="Proteomes" id="UP001333102">
    <property type="component" value="Chromosome"/>
</dbReference>
<feature type="region of interest" description="Disordered" evidence="2">
    <location>
        <begin position="296"/>
        <end position="318"/>
    </location>
</feature>
<dbReference type="SUPFAM" id="SSF102110">
    <property type="entry name" value="(2r)-phospho-3-sulfolactate synthase ComA"/>
    <property type="match status" value="1"/>
</dbReference>
<protein>
    <submittedName>
        <fullName evidence="3">Phosphosulfolactate synthase</fullName>
    </submittedName>
</protein>
<dbReference type="InterPro" id="IPR003830">
    <property type="entry name" value="ComA_synth"/>
</dbReference>
<feature type="region of interest" description="Disordered" evidence="2">
    <location>
        <begin position="1"/>
        <end position="21"/>
    </location>
</feature>
<evidence type="ECO:0000256" key="2">
    <source>
        <dbReference type="SAM" id="MobiDB-lite"/>
    </source>
</evidence>
<dbReference type="InterPro" id="IPR013785">
    <property type="entry name" value="Aldolase_TIM"/>
</dbReference>
<evidence type="ECO:0000313" key="4">
    <source>
        <dbReference type="Proteomes" id="UP001333102"/>
    </source>
</evidence>
<comment type="similarity">
    <text evidence="1">Belongs to the phosphosulfolactate synthase family.</text>
</comment>
<keyword evidence="4" id="KW-1185">Reference proteome</keyword>